<feature type="domain" description="CS" evidence="1">
    <location>
        <begin position="209"/>
        <end position="299"/>
    </location>
</feature>
<dbReference type="CDD" id="cd06467">
    <property type="entry name" value="p23_NUDC_like"/>
    <property type="match status" value="1"/>
</dbReference>
<dbReference type="Gene3D" id="2.60.40.790">
    <property type="match status" value="1"/>
</dbReference>
<dbReference type="PROSITE" id="PS51203">
    <property type="entry name" value="CS"/>
    <property type="match status" value="1"/>
</dbReference>
<dbReference type="Gene3D" id="3.30.470.20">
    <property type="entry name" value="ATP-grasp fold, B domain"/>
    <property type="match status" value="1"/>
</dbReference>
<name>A0ABM4CIT6_HYDVU</name>
<dbReference type="RefSeq" id="XP_065661663.1">
    <property type="nucleotide sequence ID" value="XM_065805591.1"/>
</dbReference>
<dbReference type="PANTHER" id="PTHR46088">
    <property type="entry name" value="TUBULIN--TYROSINE LIGASE-LIKE PROTEIN 12"/>
    <property type="match status" value="1"/>
</dbReference>
<dbReference type="InterPro" id="IPR008978">
    <property type="entry name" value="HSP20-like_chaperone"/>
</dbReference>
<evidence type="ECO:0000313" key="2">
    <source>
        <dbReference type="Proteomes" id="UP001652625"/>
    </source>
</evidence>
<dbReference type="InterPro" id="IPR057954">
    <property type="entry name" value="SET_TTL12"/>
</dbReference>
<dbReference type="SUPFAM" id="SSF49764">
    <property type="entry name" value="HSP20-like chaperones"/>
    <property type="match status" value="1"/>
</dbReference>
<organism evidence="2 3">
    <name type="scientific">Hydra vulgaris</name>
    <name type="common">Hydra</name>
    <name type="synonym">Hydra attenuata</name>
    <dbReference type="NCBI Taxonomy" id="6087"/>
    <lineage>
        <taxon>Eukaryota</taxon>
        <taxon>Metazoa</taxon>
        <taxon>Cnidaria</taxon>
        <taxon>Hydrozoa</taxon>
        <taxon>Hydroidolina</taxon>
        <taxon>Anthoathecata</taxon>
        <taxon>Aplanulata</taxon>
        <taxon>Hydridae</taxon>
        <taxon>Hydra</taxon>
    </lineage>
</organism>
<dbReference type="Pfam" id="PF04969">
    <property type="entry name" value="CS"/>
    <property type="match status" value="1"/>
</dbReference>
<dbReference type="InterPro" id="IPR027749">
    <property type="entry name" value="TTLL12"/>
</dbReference>
<dbReference type="PANTHER" id="PTHR46088:SF1">
    <property type="entry name" value="TUBULIN--TYROSINE LIGASE-LIKE PROTEIN 12"/>
    <property type="match status" value="1"/>
</dbReference>
<reference evidence="3" key="1">
    <citation type="submission" date="2025-08" db="UniProtKB">
        <authorList>
            <consortium name="RefSeq"/>
        </authorList>
    </citation>
    <scope>IDENTIFICATION</scope>
</reference>
<dbReference type="Pfam" id="PF03133">
    <property type="entry name" value="TTL"/>
    <property type="match status" value="1"/>
</dbReference>
<gene>
    <name evidence="3" type="primary">LOC100201735</name>
</gene>
<dbReference type="InterPro" id="IPR007052">
    <property type="entry name" value="CS_dom"/>
</dbReference>
<evidence type="ECO:0000313" key="3">
    <source>
        <dbReference type="RefSeq" id="XP_065661663.1"/>
    </source>
</evidence>
<dbReference type="Proteomes" id="UP001652625">
    <property type="component" value="Chromosome 09"/>
</dbReference>
<dbReference type="InterPro" id="IPR004344">
    <property type="entry name" value="TTL/TTLL_fam"/>
</dbReference>
<accession>A0ABM4CIT6</accession>
<proteinExistence type="predicted"/>
<dbReference type="Pfam" id="PF25556">
    <property type="entry name" value="SET_TTL"/>
    <property type="match status" value="1"/>
</dbReference>
<sequence>MTSEFKSFMELHEPQLKCINFPSQLFETLFHMLSRKTTGDVADELKVTKVHNSAAMLLTQKDLTANGCCFISRHLWSTDYSKKSINELKANASLLDSLAGIFNISAQLQFDEFQNYSQQKYNVEKVYPSSNKDTINTVVEQCDGDTLLALMKLEDGDYKSKSLSASTPECSFNEFKAALVSCGYNIETFNDNYLHKMHLNFVKSGKGSGTTLLYNWHEDNEEKVIFVYVSIPSTAKKRDITSNLKRNSWELIVNGKILISGNLFNAIKVDSSFWSIDEPGLLCMTIEKMDVEEVWEELIKDEVKLSSAEILHQFWIKQKCFNLYFSDILDSMWKYNQTYSLPSSGKRRPTWYVMDAYGSALTHARDPNFKCAPFFYVPDNQFINIFWPIKDISKGMRCTRDYIPPLFSNESADIQRVRLKAFLGKKLSSTQLGLAESDDQNKEEKNEYQKVKLVSLNNVSRTQITSKKIFVSGMPIEKIEKLNKMLDLNILVNEKEADIKILTLSDTLMDLGGDFVRSFEVFSSRDFLQSYFQYRFNKNSWLFKSMILPRDLVLFNEEFEKCDLPQHWIIKSSSKITLDISVHVTSKFSRIVRMCEVGPIAVTKFVSTQPLFRSCRFALRYYVLLTHSSVFICTIPYIRLSEDKSSQNDFINEYDNAATITESALIQDDDIFIEFKTAMNKLLLPVNPKRGWSYFEEDLFKKIGYFSKILSGDLKYNENSLVMFSIDFIIDENFEARMVDIDDVYISPDQKVLLGAFNLALGYDSAQFIKVEIS</sequence>
<protein>
    <submittedName>
        <fullName evidence="3">Uncharacterized protein LOC100201735 isoform X2</fullName>
    </submittedName>
</protein>
<evidence type="ECO:0000259" key="1">
    <source>
        <dbReference type="PROSITE" id="PS51203"/>
    </source>
</evidence>
<keyword evidence="2" id="KW-1185">Reference proteome</keyword>
<dbReference type="GeneID" id="100201735"/>